<dbReference type="PANTHER" id="PTHR10954">
    <property type="entry name" value="RIBONUCLEASE H2 SUBUNIT A"/>
    <property type="match status" value="1"/>
</dbReference>
<evidence type="ECO:0000256" key="12">
    <source>
        <dbReference type="PROSITE-ProRule" id="PRU01319"/>
    </source>
</evidence>
<keyword evidence="9 12" id="KW-0255">Endonuclease</keyword>
<dbReference type="CDD" id="cd07182">
    <property type="entry name" value="RNase_HII_bacteria_HII_like"/>
    <property type="match status" value="1"/>
</dbReference>
<dbReference type="Proteomes" id="UP000178771">
    <property type="component" value="Unassembled WGS sequence"/>
</dbReference>
<name>A0A1F4V4I8_UNCKA</name>
<dbReference type="AlphaFoldDB" id="A0A1F4V4I8"/>
<dbReference type="GO" id="GO:0043137">
    <property type="term" value="P:DNA replication, removal of RNA primer"/>
    <property type="evidence" value="ECO:0007669"/>
    <property type="project" value="TreeGrafter"/>
</dbReference>
<keyword evidence="7 12" id="KW-0540">Nuclease</keyword>
<dbReference type="EMBL" id="MEVH01000022">
    <property type="protein sequence ID" value="OGC51443.1"/>
    <property type="molecule type" value="Genomic_DNA"/>
</dbReference>
<comment type="cofactor">
    <cofactor evidence="2">
        <name>Mg(2+)</name>
        <dbReference type="ChEBI" id="CHEBI:18420"/>
    </cofactor>
</comment>
<dbReference type="InterPro" id="IPR036397">
    <property type="entry name" value="RNaseH_sf"/>
</dbReference>
<dbReference type="SUPFAM" id="SSF53098">
    <property type="entry name" value="Ribonuclease H-like"/>
    <property type="match status" value="1"/>
</dbReference>
<protein>
    <recommendedName>
        <fullName evidence="13">Ribonuclease</fullName>
        <ecNumber evidence="13">3.1.26.4</ecNumber>
    </recommendedName>
</protein>
<keyword evidence="8 12" id="KW-0479">Metal-binding</keyword>
<evidence type="ECO:0000256" key="10">
    <source>
        <dbReference type="ARBA" id="ARBA00022801"/>
    </source>
</evidence>
<feature type="binding site" evidence="12">
    <location>
        <position position="25"/>
    </location>
    <ligand>
        <name>a divalent metal cation</name>
        <dbReference type="ChEBI" id="CHEBI:60240"/>
    </ligand>
</feature>
<dbReference type="GO" id="GO:0005737">
    <property type="term" value="C:cytoplasm"/>
    <property type="evidence" value="ECO:0007669"/>
    <property type="project" value="UniProtKB-SubCell"/>
</dbReference>
<accession>A0A1F4V4I8</accession>
<dbReference type="GO" id="GO:0004523">
    <property type="term" value="F:RNA-DNA hybrid ribonuclease activity"/>
    <property type="evidence" value="ECO:0007669"/>
    <property type="project" value="UniProtKB-UniRule"/>
</dbReference>
<dbReference type="NCBIfam" id="NF000595">
    <property type="entry name" value="PRK00015.1-3"/>
    <property type="match status" value="1"/>
</dbReference>
<feature type="binding site" evidence="12">
    <location>
        <position position="24"/>
    </location>
    <ligand>
        <name>a divalent metal cation</name>
        <dbReference type="ChEBI" id="CHEBI:60240"/>
    </ligand>
</feature>
<comment type="cofactor">
    <cofactor evidence="12">
        <name>Mn(2+)</name>
        <dbReference type="ChEBI" id="CHEBI:29035"/>
    </cofactor>
    <cofactor evidence="12">
        <name>Mg(2+)</name>
        <dbReference type="ChEBI" id="CHEBI:18420"/>
    </cofactor>
    <text evidence="12">Manganese or magnesium. Binds 1 divalent metal ion per monomer in the absence of substrate. May bind a second metal ion after substrate binding.</text>
</comment>
<comment type="caution">
    <text evidence="15">The sequence shown here is derived from an EMBL/GenBank/DDBJ whole genome shotgun (WGS) entry which is preliminary data.</text>
</comment>
<comment type="catalytic activity">
    <reaction evidence="1 12 13">
        <text>Endonucleolytic cleavage to 5'-phosphomonoester.</text>
        <dbReference type="EC" id="3.1.26.4"/>
    </reaction>
</comment>
<evidence type="ECO:0000256" key="1">
    <source>
        <dbReference type="ARBA" id="ARBA00000077"/>
    </source>
</evidence>
<evidence type="ECO:0000256" key="7">
    <source>
        <dbReference type="ARBA" id="ARBA00022722"/>
    </source>
</evidence>
<evidence type="ECO:0000256" key="13">
    <source>
        <dbReference type="RuleBase" id="RU003515"/>
    </source>
</evidence>
<dbReference type="GO" id="GO:0006298">
    <property type="term" value="P:mismatch repair"/>
    <property type="evidence" value="ECO:0007669"/>
    <property type="project" value="TreeGrafter"/>
</dbReference>
<feature type="domain" description="RNase H type-2" evidence="14">
    <location>
        <begin position="18"/>
        <end position="238"/>
    </location>
</feature>
<dbReference type="STRING" id="1802624.A2982_02650"/>
<dbReference type="GO" id="GO:0003723">
    <property type="term" value="F:RNA binding"/>
    <property type="evidence" value="ECO:0007669"/>
    <property type="project" value="UniProtKB-UniRule"/>
</dbReference>
<keyword evidence="11" id="KW-0464">Manganese</keyword>
<dbReference type="EC" id="3.1.26.4" evidence="13"/>
<dbReference type="InterPro" id="IPR022898">
    <property type="entry name" value="RNase_HII"/>
</dbReference>
<organism evidence="15 16">
    <name type="scientific">candidate division WWE3 bacterium RIFCSPLOWO2_01_FULL_39_13</name>
    <dbReference type="NCBI Taxonomy" id="1802624"/>
    <lineage>
        <taxon>Bacteria</taxon>
        <taxon>Katanobacteria</taxon>
    </lineage>
</organism>
<dbReference type="GO" id="GO:0046872">
    <property type="term" value="F:metal ion binding"/>
    <property type="evidence" value="ECO:0007669"/>
    <property type="project" value="UniProtKB-KW"/>
</dbReference>
<dbReference type="Pfam" id="PF01351">
    <property type="entry name" value="RNase_HII"/>
    <property type="match status" value="1"/>
</dbReference>
<dbReference type="PROSITE" id="PS51975">
    <property type="entry name" value="RNASE_H_2"/>
    <property type="match status" value="1"/>
</dbReference>
<evidence type="ECO:0000256" key="8">
    <source>
        <dbReference type="ARBA" id="ARBA00022723"/>
    </source>
</evidence>
<evidence type="ECO:0000256" key="3">
    <source>
        <dbReference type="ARBA" id="ARBA00004065"/>
    </source>
</evidence>
<evidence type="ECO:0000313" key="16">
    <source>
        <dbReference type="Proteomes" id="UP000178771"/>
    </source>
</evidence>
<evidence type="ECO:0000313" key="15">
    <source>
        <dbReference type="EMBL" id="OGC51443.1"/>
    </source>
</evidence>
<sequence>MKLTNIKYEKELWGRGLKFVIGVDEVGRGCLAGPLVACAVAWSPEIATFDWEKMKSEKASNELSFLLEITDSKKVSPRKREKLADLIKNYCLEYFIVEVSSEEIDELGVGEANKKALRKAALGIKNVEHVLVDHFSIFSSENKTYQSQDNRMIPISETPITNGDLLSISIASASIIAKVYRDKLMREKFHPLYPEYGFDKHVGYGTKLHLEAISKYGPCKIHRKSFRPIKNMKGLFVDKNTVP</sequence>
<reference evidence="15 16" key="1">
    <citation type="journal article" date="2016" name="Nat. Commun.">
        <title>Thousands of microbial genomes shed light on interconnected biogeochemical processes in an aquifer system.</title>
        <authorList>
            <person name="Anantharaman K."/>
            <person name="Brown C.T."/>
            <person name="Hug L.A."/>
            <person name="Sharon I."/>
            <person name="Castelle C.J."/>
            <person name="Probst A.J."/>
            <person name="Thomas B.C."/>
            <person name="Singh A."/>
            <person name="Wilkins M.J."/>
            <person name="Karaoz U."/>
            <person name="Brodie E.L."/>
            <person name="Williams K.H."/>
            <person name="Hubbard S.S."/>
            <person name="Banfield J.F."/>
        </authorList>
    </citation>
    <scope>NUCLEOTIDE SEQUENCE [LARGE SCALE GENOMIC DNA]</scope>
</reference>
<keyword evidence="10 12" id="KW-0378">Hydrolase</keyword>
<dbReference type="InterPro" id="IPR024567">
    <property type="entry name" value="RNase_HII/HIII_dom"/>
</dbReference>
<comment type="subcellular location">
    <subcellularLocation>
        <location evidence="4">Cytoplasm</location>
    </subcellularLocation>
</comment>
<evidence type="ECO:0000256" key="2">
    <source>
        <dbReference type="ARBA" id="ARBA00001946"/>
    </source>
</evidence>
<evidence type="ECO:0000256" key="5">
    <source>
        <dbReference type="ARBA" id="ARBA00007383"/>
    </source>
</evidence>
<keyword evidence="6" id="KW-0963">Cytoplasm</keyword>
<dbReference type="Gene3D" id="3.30.420.10">
    <property type="entry name" value="Ribonuclease H-like superfamily/Ribonuclease H"/>
    <property type="match status" value="1"/>
</dbReference>
<proteinExistence type="inferred from homology"/>
<gene>
    <name evidence="15" type="ORF">A2982_02650</name>
</gene>
<comment type="function">
    <text evidence="3 13">Endonuclease that specifically degrades the RNA of RNA-DNA hybrids.</text>
</comment>
<feature type="binding site" evidence="12">
    <location>
        <position position="133"/>
    </location>
    <ligand>
        <name>a divalent metal cation</name>
        <dbReference type="ChEBI" id="CHEBI:60240"/>
    </ligand>
</feature>
<dbReference type="InterPro" id="IPR001352">
    <property type="entry name" value="RNase_HII/HIII"/>
</dbReference>
<evidence type="ECO:0000256" key="6">
    <source>
        <dbReference type="ARBA" id="ARBA00022490"/>
    </source>
</evidence>
<dbReference type="PANTHER" id="PTHR10954:SF18">
    <property type="entry name" value="RIBONUCLEASE HII"/>
    <property type="match status" value="1"/>
</dbReference>
<evidence type="ECO:0000259" key="14">
    <source>
        <dbReference type="PROSITE" id="PS51975"/>
    </source>
</evidence>
<evidence type="ECO:0000256" key="9">
    <source>
        <dbReference type="ARBA" id="ARBA00022759"/>
    </source>
</evidence>
<comment type="similarity">
    <text evidence="5 13">Belongs to the RNase HII family.</text>
</comment>
<evidence type="ECO:0000256" key="4">
    <source>
        <dbReference type="ARBA" id="ARBA00004496"/>
    </source>
</evidence>
<evidence type="ECO:0000256" key="11">
    <source>
        <dbReference type="ARBA" id="ARBA00023211"/>
    </source>
</evidence>
<dbReference type="GO" id="GO:0032299">
    <property type="term" value="C:ribonuclease H2 complex"/>
    <property type="evidence" value="ECO:0007669"/>
    <property type="project" value="TreeGrafter"/>
</dbReference>
<dbReference type="InterPro" id="IPR012337">
    <property type="entry name" value="RNaseH-like_sf"/>
</dbReference>